<dbReference type="RefSeq" id="WP_311502667.1">
    <property type="nucleotide sequence ID" value="NZ_JAVRHK010000003.1"/>
</dbReference>
<evidence type="ECO:0000313" key="1">
    <source>
        <dbReference type="EMBL" id="MDT0675978.1"/>
    </source>
</evidence>
<name>A0ABU3D4L3_9FLAO</name>
<sequence length="98" mass="11460">MGSGFSEIVYKDALQLELKSKGIPFQREKQYAVVYKGQALNHKFYADFVIYNKIILEMKSVEAINDKHVAQCINYLKVSRCRLANFHKNLLDHRRIVL</sequence>
<accession>A0ABU3D4L3</accession>
<dbReference type="Proteomes" id="UP001262582">
    <property type="component" value="Unassembled WGS sequence"/>
</dbReference>
<comment type="caution">
    <text evidence="1">The sequence shown here is derived from an EMBL/GenBank/DDBJ whole genome shotgun (WGS) entry which is preliminary data.</text>
</comment>
<dbReference type="InterPro" id="IPR026350">
    <property type="entry name" value="GxxExxY"/>
</dbReference>
<reference evidence="1 2" key="1">
    <citation type="submission" date="2023-09" db="EMBL/GenBank/DDBJ databases">
        <authorList>
            <person name="Rey-Velasco X."/>
        </authorList>
    </citation>
    <scope>NUCLEOTIDE SEQUENCE [LARGE SCALE GENOMIC DNA]</scope>
    <source>
        <strain evidence="1 2">F117</strain>
    </source>
</reference>
<evidence type="ECO:0000313" key="2">
    <source>
        <dbReference type="Proteomes" id="UP001262582"/>
    </source>
</evidence>
<organism evidence="1 2">
    <name type="scientific">Autumnicola musiva</name>
    <dbReference type="NCBI Taxonomy" id="3075589"/>
    <lineage>
        <taxon>Bacteria</taxon>
        <taxon>Pseudomonadati</taxon>
        <taxon>Bacteroidota</taxon>
        <taxon>Flavobacteriia</taxon>
        <taxon>Flavobacteriales</taxon>
        <taxon>Flavobacteriaceae</taxon>
        <taxon>Autumnicola</taxon>
    </lineage>
</organism>
<dbReference type="NCBIfam" id="TIGR04256">
    <property type="entry name" value="GxxExxY"/>
    <property type="match status" value="1"/>
</dbReference>
<proteinExistence type="predicted"/>
<gene>
    <name evidence="1" type="ORF">RM539_05210</name>
</gene>
<keyword evidence="2" id="KW-1185">Reference proteome</keyword>
<protein>
    <submittedName>
        <fullName evidence="1">GxxExxY protein</fullName>
    </submittedName>
</protein>
<dbReference type="Pfam" id="PF13366">
    <property type="entry name" value="PDDEXK_3"/>
    <property type="match status" value="1"/>
</dbReference>
<dbReference type="EMBL" id="JAVRHK010000003">
    <property type="protein sequence ID" value="MDT0675978.1"/>
    <property type="molecule type" value="Genomic_DNA"/>
</dbReference>